<dbReference type="PROSITE" id="PS00146">
    <property type="entry name" value="BETA_LACTAMASE_A"/>
    <property type="match status" value="1"/>
</dbReference>
<dbReference type="EC" id="3.-.-.-" evidence="3"/>
<dbReference type="Gene3D" id="3.40.710.10">
    <property type="entry name" value="DD-peptidase/beta-lactamase superfamily"/>
    <property type="match status" value="2"/>
</dbReference>
<reference evidence="4" key="1">
    <citation type="journal article" date="2019" name="Int. J. Syst. Evol. Microbiol.">
        <title>The Global Catalogue of Microorganisms (GCM) 10K type strain sequencing project: providing services to taxonomists for standard genome sequencing and annotation.</title>
        <authorList>
            <consortium name="The Broad Institute Genomics Platform"/>
            <consortium name="The Broad Institute Genome Sequencing Center for Infectious Disease"/>
            <person name="Wu L."/>
            <person name="Ma J."/>
        </authorList>
    </citation>
    <scope>NUCLEOTIDE SEQUENCE [LARGE SCALE GENOMIC DNA]</scope>
    <source>
        <strain evidence="4">KCTC 42644</strain>
    </source>
</reference>
<dbReference type="SUPFAM" id="SSF56601">
    <property type="entry name" value="beta-lactamase/transpeptidase-like"/>
    <property type="match status" value="1"/>
</dbReference>
<keyword evidence="1" id="KW-0732">Signal</keyword>
<keyword evidence="4" id="KW-1185">Reference proteome</keyword>
<gene>
    <name evidence="3" type="ORF">ACFOMD_04940</name>
</gene>
<organism evidence="3 4">
    <name type="scientific">Sphingoaurantiacus capsulatus</name>
    <dbReference type="NCBI Taxonomy" id="1771310"/>
    <lineage>
        <taxon>Bacteria</taxon>
        <taxon>Pseudomonadati</taxon>
        <taxon>Pseudomonadota</taxon>
        <taxon>Alphaproteobacteria</taxon>
        <taxon>Sphingomonadales</taxon>
        <taxon>Sphingosinicellaceae</taxon>
        <taxon>Sphingoaurantiacus</taxon>
    </lineage>
</organism>
<dbReference type="RefSeq" id="WP_380857727.1">
    <property type="nucleotide sequence ID" value="NZ_JBHRXV010000003.1"/>
</dbReference>
<name>A0ABV7X6X6_9SPHN</name>
<feature type="domain" description="Beta-lactamase-related" evidence="2">
    <location>
        <begin position="27"/>
        <end position="329"/>
    </location>
</feature>
<feature type="signal peptide" evidence="1">
    <location>
        <begin position="1"/>
        <end position="21"/>
    </location>
</feature>
<dbReference type="InterPro" id="IPR012338">
    <property type="entry name" value="Beta-lactam/transpept-like"/>
</dbReference>
<comment type="caution">
    <text evidence="3">The sequence shown here is derived from an EMBL/GenBank/DDBJ whole genome shotgun (WGS) entry which is preliminary data.</text>
</comment>
<dbReference type="GO" id="GO:0016787">
    <property type="term" value="F:hydrolase activity"/>
    <property type="evidence" value="ECO:0007669"/>
    <property type="project" value="UniProtKB-KW"/>
</dbReference>
<feature type="chain" id="PRO_5047027968" evidence="1">
    <location>
        <begin position="22"/>
        <end position="356"/>
    </location>
</feature>
<dbReference type="InterPro" id="IPR001466">
    <property type="entry name" value="Beta-lactam-related"/>
</dbReference>
<evidence type="ECO:0000313" key="3">
    <source>
        <dbReference type="EMBL" id="MFC3711904.1"/>
    </source>
</evidence>
<dbReference type="Proteomes" id="UP001595615">
    <property type="component" value="Unassembled WGS sequence"/>
</dbReference>
<accession>A0ABV7X6X6</accession>
<evidence type="ECO:0000313" key="4">
    <source>
        <dbReference type="Proteomes" id="UP001595615"/>
    </source>
</evidence>
<dbReference type="PANTHER" id="PTHR46825">
    <property type="entry name" value="D-ALANYL-D-ALANINE-CARBOXYPEPTIDASE/ENDOPEPTIDASE AMPH"/>
    <property type="match status" value="1"/>
</dbReference>
<evidence type="ECO:0000256" key="1">
    <source>
        <dbReference type="SAM" id="SignalP"/>
    </source>
</evidence>
<sequence>MFRSLLAALVGLLMTAAPAAADDFAAFDAFLAQFRKEKRIPAMTAVIVKDGRIAWQAAYGTSDDEGEIATTMDTVFWIASVSKPISAAAVLAEVDAGRLSIDTPMTADPRWHAQCEWMRGTDIPFGGGDKDAGGEIPPVNCERKWTLRDLLSMRVNGDGSRFVYNPIAYARLSRIVTGSGGRELRDIVRDNILKPAGIDHTALGWQDEKGGLALARMAPPFKMTDDGPRKTVFPDDDFRGAAGVYTSAANLAKFDIALDAGKLLSPARTAQLLGRTPQRDGYDWGWFRQDWQGQRLVWHSGWEPDAYSAMYLKVPDKRLTLIVLANTEGLWWGNSLVRAEIENSLVAKRFLESFAR</sequence>
<evidence type="ECO:0000259" key="2">
    <source>
        <dbReference type="Pfam" id="PF00144"/>
    </source>
</evidence>
<proteinExistence type="predicted"/>
<protein>
    <submittedName>
        <fullName evidence="3">Serine hydrolase domain-containing protein</fullName>
        <ecNumber evidence="3">3.-.-.-</ecNumber>
    </submittedName>
</protein>
<dbReference type="EMBL" id="JBHRXV010000003">
    <property type="protein sequence ID" value="MFC3711904.1"/>
    <property type="molecule type" value="Genomic_DNA"/>
</dbReference>
<dbReference type="PANTHER" id="PTHR46825:SF9">
    <property type="entry name" value="BETA-LACTAMASE-RELATED DOMAIN-CONTAINING PROTEIN"/>
    <property type="match status" value="1"/>
</dbReference>
<dbReference type="InterPro" id="IPR050491">
    <property type="entry name" value="AmpC-like"/>
</dbReference>
<dbReference type="InterPro" id="IPR023650">
    <property type="entry name" value="Beta-lactam_class-A_AS"/>
</dbReference>
<keyword evidence="3" id="KW-0378">Hydrolase</keyword>
<dbReference type="Pfam" id="PF00144">
    <property type="entry name" value="Beta-lactamase"/>
    <property type="match status" value="1"/>
</dbReference>